<dbReference type="InterPro" id="IPR008269">
    <property type="entry name" value="Lon_proteolytic"/>
</dbReference>
<keyword evidence="1" id="KW-0645">Protease</keyword>
<evidence type="ECO:0000313" key="5">
    <source>
        <dbReference type="Proteomes" id="UP000600247"/>
    </source>
</evidence>
<proteinExistence type="inferred from homology"/>
<dbReference type="InterPro" id="IPR036034">
    <property type="entry name" value="PDZ_sf"/>
</dbReference>
<keyword evidence="2" id="KW-0472">Membrane</keyword>
<feature type="domain" description="Lon proteolytic" evidence="3">
    <location>
        <begin position="245"/>
        <end position="349"/>
    </location>
</feature>
<evidence type="ECO:0000256" key="1">
    <source>
        <dbReference type="PROSITE-ProRule" id="PRU01122"/>
    </source>
</evidence>
<dbReference type="GO" id="GO:0004252">
    <property type="term" value="F:serine-type endopeptidase activity"/>
    <property type="evidence" value="ECO:0007669"/>
    <property type="project" value="UniProtKB-UniRule"/>
</dbReference>
<comment type="similarity">
    <text evidence="1">Belongs to the peptidase S16 family.</text>
</comment>
<feature type="transmembrane region" description="Helical" evidence="2">
    <location>
        <begin position="12"/>
        <end position="29"/>
    </location>
</feature>
<dbReference type="Pfam" id="PF05362">
    <property type="entry name" value="Lon_C"/>
    <property type="match status" value="1"/>
</dbReference>
<feature type="active site" evidence="1">
    <location>
        <position position="298"/>
    </location>
</feature>
<dbReference type="SUPFAM" id="SSF50156">
    <property type="entry name" value="PDZ domain-like"/>
    <property type="match status" value="1"/>
</dbReference>
<dbReference type="SUPFAM" id="SSF54211">
    <property type="entry name" value="Ribosomal protein S5 domain 2-like"/>
    <property type="match status" value="1"/>
</dbReference>
<reference evidence="4 5" key="1">
    <citation type="journal article" date="2014" name="Int. J. Syst. Evol. Microbiol.">
        <title>Complete genome sequence of Corynebacterium casei LMG S-19264T (=DSM 44701T), isolated from a smear-ripened cheese.</title>
        <authorList>
            <consortium name="US DOE Joint Genome Institute (JGI-PGF)"/>
            <person name="Walter F."/>
            <person name="Albersmeier A."/>
            <person name="Kalinowski J."/>
            <person name="Ruckert C."/>
        </authorList>
    </citation>
    <scope>NUCLEOTIDE SEQUENCE [LARGE SCALE GENOMIC DNA]</scope>
    <source>
        <strain evidence="4 5">CGMCC 1.15286</strain>
    </source>
</reference>
<dbReference type="InterPro" id="IPR027065">
    <property type="entry name" value="Lon_Prtase"/>
</dbReference>
<keyword evidence="5" id="KW-1185">Reference proteome</keyword>
<evidence type="ECO:0000313" key="4">
    <source>
        <dbReference type="EMBL" id="GGG81131.1"/>
    </source>
</evidence>
<dbReference type="EMBL" id="BMHY01000009">
    <property type="protein sequence ID" value="GGG81131.1"/>
    <property type="molecule type" value="Genomic_DNA"/>
</dbReference>
<organism evidence="4 5">
    <name type="scientific">Paenibacillus radicis</name>
    <name type="common">ex Gao et al. 2016</name>
    <dbReference type="NCBI Taxonomy" id="1737354"/>
    <lineage>
        <taxon>Bacteria</taxon>
        <taxon>Bacillati</taxon>
        <taxon>Bacillota</taxon>
        <taxon>Bacilli</taxon>
        <taxon>Bacillales</taxon>
        <taxon>Paenibacillaceae</taxon>
        <taxon>Paenibacillus</taxon>
    </lineage>
</organism>
<evidence type="ECO:0000259" key="3">
    <source>
        <dbReference type="PROSITE" id="PS51786"/>
    </source>
</evidence>
<feature type="active site" evidence="1">
    <location>
        <position position="253"/>
    </location>
</feature>
<keyword evidence="1" id="KW-0720">Serine protease</keyword>
<dbReference type="GO" id="GO:0030163">
    <property type="term" value="P:protein catabolic process"/>
    <property type="evidence" value="ECO:0007669"/>
    <property type="project" value="InterPro"/>
</dbReference>
<name>A0A917M844_9BACL</name>
<dbReference type="Gene3D" id="3.30.230.10">
    <property type="match status" value="1"/>
</dbReference>
<dbReference type="GO" id="GO:0006508">
    <property type="term" value="P:proteolysis"/>
    <property type="evidence" value="ECO:0007669"/>
    <property type="project" value="UniProtKB-KW"/>
</dbReference>
<comment type="caution">
    <text evidence="4">The sequence shown here is derived from an EMBL/GenBank/DDBJ whole genome shotgun (WGS) entry which is preliminary data.</text>
</comment>
<dbReference type="GO" id="GO:0004176">
    <property type="term" value="F:ATP-dependent peptidase activity"/>
    <property type="evidence" value="ECO:0007669"/>
    <property type="project" value="UniProtKB-UniRule"/>
</dbReference>
<dbReference type="InterPro" id="IPR020568">
    <property type="entry name" value="Ribosomal_Su5_D2-typ_SF"/>
</dbReference>
<gene>
    <name evidence="4" type="ORF">GCM10010918_42950</name>
</gene>
<dbReference type="Pfam" id="PF13180">
    <property type="entry name" value="PDZ_2"/>
    <property type="match status" value="1"/>
</dbReference>
<protein>
    <recommendedName>
        <fullName evidence="1">endopeptidase La</fullName>
        <ecNumber evidence="1">3.4.21.53</ecNumber>
    </recommendedName>
</protein>
<dbReference type="PANTHER" id="PTHR10046">
    <property type="entry name" value="ATP DEPENDENT LON PROTEASE FAMILY MEMBER"/>
    <property type="match status" value="1"/>
</dbReference>
<sequence>MREGFKRVGIKNIVLVAATAVFMWFLLFAPSPYVIYEPGIAAGTGSMVTIGPETTTEMPVTSSVEGGAFLMTTVKLTDTNYWGAIRSNWQRDAEALSKTSILKGYTDEQYQQRMNVIMHGSQNDAIEAAYRFAHVPYHTVPAGVMVSGSSRSENGLLPGDSIIKAETKEVAGLDDLAAVWRTKQAGDQVRLTVLRNESELDLTMKLEAFNGSLTKERLSLALGGAQLSEYRELAPIDGNLALSINAGEIGGPSAGLMFALQSLDLLTDGDLTGGQIIAGTGTIDPTGKVGEIGGIGYKIVAADQAGARLFLAPAGNYEEAAKKAKRIRTSMQVVRVSTLAEAVAALEAFQSTKS</sequence>
<dbReference type="PROSITE" id="PS51786">
    <property type="entry name" value="LON_PROTEOLYTIC"/>
    <property type="match status" value="1"/>
</dbReference>
<keyword evidence="1" id="KW-0378">Hydrolase</keyword>
<keyword evidence="2" id="KW-0812">Transmembrane</keyword>
<keyword evidence="2" id="KW-1133">Transmembrane helix</keyword>
<dbReference type="InterPro" id="IPR001478">
    <property type="entry name" value="PDZ"/>
</dbReference>
<dbReference type="GO" id="GO:0005524">
    <property type="term" value="F:ATP binding"/>
    <property type="evidence" value="ECO:0007669"/>
    <property type="project" value="InterPro"/>
</dbReference>
<dbReference type="Proteomes" id="UP000600247">
    <property type="component" value="Unassembled WGS sequence"/>
</dbReference>
<dbReference type="InterPro" id="IPR014721">
    <property type="entry name" value="Ribsml_uS5_D2-typ_fold_subgr"/>
</dbReference>
<evidence type="ECO:0000256" key="2">
    <source>
        <dbReference type="SAM" id="Phobius"/>
    </source>
</evidence>
<dbReference type="AlphaFoldDB" id="A0A917M844"/>
<dbReference type="EC" id="3.4.21.53" evidence="1"/>
<dbReference type="RefSeq" id="WP_188891245.1">
    <property type="nucleotide sequence ID" value="NZ_BMHY01000009.1"/>
</dbReference>
<accession>A0A917M844</accession>
<comment type="catalytic activity">
    <reaction evidence="1">
        <text>Hydrolysis of proteins in presence of ATP.</text>
        <dbReference type="EC" id="3.4.21.53"/>
    </reaction>
</comment>